<dbReference type="Proteomes" id="UP001163603">
    <property type="component" value="Chromosome 3"/>
</dbReference>
<gene>
    <name evidence="1" type="ORF">Pint_06365</name>
</gene>
<proteinExistence type="predicted"/>
<evidence type="ECO:0000313" key="1">
    <source>
        <dbReference type="EMBL" id="KAJ0045673.1"/>
    </source>
</evidence>
<name>A0ACC0Z6Z6_9ROSI</name>
<keyword evidence="2" id="KW-1185">Reference proteome</keyword>
<organism evidence="1 2">
    <name type="scientific">Pistacia integerrima</name>
    <dbReference type="NCBI Taxonomy" id="434235"/>
    <lineage>
        <taxon>Eukaryota</taxon>
        <taxon>Viridiplantae</taxon>
        <taxon>Streptophyta</taxon>
        <taxon>Embryophyta</taxon>
        <taxon>Tracheophyta</taxon>
        <taxon>Spermatophyta</taxon>
        <taxon>Magnoliopsida</taxon>
        <taxon>eudicotyledons</taxon>
        <taxon>Gunneridae</taxon>
        <taxon>Pentapetalae</taxon>
        <taxon>rosids</taxon>
        <taxon>malvids</taxon>
        <taxon>Sapindales</taxon>
        <taxon>Anacardiaceae</taxon>
        <taxon>Pistacia</taxon>
    </lineage>
</organism>
<reference evidence="2" key="1">
    <citation type="journal article" date="2023" name="G3 (Bethesda)">
        <title>Genome assembly and association tests identify interacting loci associated with vigor, precocity, and sex in interspecific pistachio rootstocks.</title>
        <authorList>
            <person name="Palmer W."/>
            <person name="Jacygrad E."/>
            <person name="Sagayaradj S."/>
            <person name="Cavanaugh K."/>
            <person name="Han R."/>
            <person name="Bertier L."/>
            <person name="Beede B."/>
            <person name="Kafkas S."/>
            <person name="Golino D."/>
            <person name="Preece J."/>
            <person name="Michelmore R."/>
        </authorList>
    </citation>
    <scope>NUCLEOTIDE SEQUENCE [LARGE SCALE GENOMIC DNA]</scope>
</reference>
<protein>
    <submittedName>
        <fullName evidence="1">Uncharacterized protein</fullName>
    </submittedName>
</protein>
<accession>A0ACC0Z6Z6</accession>
<evidence type="ECO:0000313" key="2">
    <source>
        <dbReference type="Proteomes" id="UP001163603"/>
    </source>
</evidence>
<dbReference type="EMBL" id="CM047738">
    <property type="protein sequence ID" value="KAJ0045673.1"/>
    <property type="molecule type" value="Genomic_DNA"/>
</dbReference>
<comment type="caution">
    <text evidence="1">The sequence shown here is derived from an EMBL/GenBank/DDBJ whole genome shotgun (WGS) entry which is preliminary data.</text>
</comment>
<sequence length="285" mass="32765">MKSPQVNISYCTDQASFDFNAVIAYLMMLTLSSNVPNAGVRAVVEKNIRETCATNIARFRSDKRRKINRSSLSELFHSFIAKFCAISSKASELGICPFTGRWELIESNMRWLPNNHALFIEDPFERPANCARAVSAKQLPRISEAFEKTHFRLNSAIHDQNSLLPILTRPQTSIIISRGRHPRSNNGRYPKSQTLVHNSVHSPSPVQHQTQNKRLENRPSTSMVQQFHTQPVQQYNVQQLNVQPVQRYPHGQHYQGQPVQQNEGQPARQYRSQARRKWRPKPSDK</sequence>